<protein>
    <submittedName>
        <fullName evidence="1">Uncharacterized protein</fullName>
    </submittedName>
</protein>
<proteinExistence type="predicted"/>
<reference evidence="1" key="1">
    <citation type="journal article" date="2018" name="Genome Biol.">
        <title>SKESA: strategic k-mer extension for scrupulous assemblies.</title>
        <authorList>
            <person name="Souvorov A."/>
            <person name="Agarwala R."/>
            <person name="Lipman D.J."/>
        </authorList>
    </citation>
    <scope>NUCLEOTIDE SEQUENCE</scope>
    <source>
        <strain evidence="1">MA.RM_350</strain>
    </source>
</reference>
<name>A0A744G098_SALER</name>
<dbReference type="AlphaFoldDB" id="A0A744G098"/>
<organism evidence="1">
    <name type="scientific">Salmonella enterica</name>
    <name type="common">Salmonella choleraesuis</name>
    <dbReference type="NCBI Taxonomy" id="28901"/>
    <lineage>
        <taxon>Bacteria</taxon>
        <taxon>Pseudomonadati</taxon>
        <taxon>Pseudomonadota</taxon>
        <taxon>Gammaproteobacteria</taxon>
        <taxon>Enterobacterales</taxon>
        <taxon>Enterobacteriaceae</taxon>
        <taxon>Salmonella</taxon>
    </lineage>
</organism>
<sequence length="118" mass="12899">MIRNVDIRPVFKPHGAFFTRADGSTAFTAVTGGLCGVTRPLLLPSTTATNRIQLRSFPHVIVLAATREFVPVFPDCQNVFLNNCRVVSASLMVVSLIKGKLAVNDFCLKKVKLLGVRK</sequence>
<reference evidence="1" key="2">
    <citation type="submission" date="2020-02" db="EMBL/GenBank/DDBJ databases">
        <authorList>
            <consortium name="NCBI Pathogen Detection Project"/>
        </authorList>
    </citation>
    <scope>NUCLEOTIDE SEQUENCE</scope>
    <source>
        <strain evidence="1">MA.RM_350</strain>
    </source>
</reference>
<evidence type="ECO:0000313" key="1">
    <source>
        <dbReference type="EMBL" id="HAF2555370.1"/>
    </source>
</evidence>
<comment type="caution">
    <text evidence="1">The sequence shown here is derived from an EMBL/GenBank/DDBJ whole genome shotgun (WGS) entry which is preliminary data.</text>
</comment>
<accession>A0A744G098</accession>
<dbReference type="EMBL" id="DAAUPD010000006">
    <property type="protein sequence ID" value="HAF2555370.1"/>
    <property type="molecule type" value="Genomic_DNA"/>
</dbReference>
<gene>
    <name evidence="1" type="ORF">G8M85_002118</name>
</gene>